<name>A0A8J3KHZ0_9ACTN</name>
<feature type="compositionally biased region" description="Pro residues" evidence="1">
    <location>
        <begin position="70"/>
        <end position="82"/>
    </location>
</feature>
<protein>
    <submittedName>
        <fullName evidence="3">Uncharacterized protein</fullName>
    </submittedName>
</protein>
<proteinExistence type="predicted"/>
<dbReference type="Proteomes" id="UP000659904">
    <property type="component" value="Unassembled WGS sequence"/>
</dbReference>
<evidence type="ECO:0000313" key="4">
    <source>
        <dbReference type="Proteomes" id="UP000659904"/>
    </source>
</evidence>
<gene>
    <name evidence="3" type="ORF">Cci01nite_05180</name>
</gene>
<organism evidence="3 4">
    <name type="scientific">Catellatospora citrea</name>
    <dbReference type="NCBI Taxonomy" id="53366"/>
    <lineage>
        <taxon>Bacteria</taxon>
        <taxon>Bacillati</taxon>
        <taxon>Actinomycetota</taxon>
        <taxon>Actinomycetes</taxon>
        <taxon>Micromonosporales</taxon>
        <taxon>Micromonosporaceae</taxon>
        <taxon>Catellatospora</taxon>
    </lineage>
</organism>
<feature type="region of interest" description="Disordered" evidence="1">
    <location>
        <begin position="65"/>
        <end position="89"/>
    </location>
</feature>
<keyword evidence="2" id="KW-1133">Transmembrane helix</keyword>
<evidence type="ECO:0000313" key="3">
    <source>
        <dbReference type="EMBL" id="GIF95424.1"/>
    </source>
</evidence>
<accession>A0A8J3KHZ0</accession>
<keyword evidence="4" id="KW-1185">Reference proteome</keyword>
<evidence type="ECO:0000256" key="1">
    <source>
        <dbReference type="SAM" id="MobiDB-lite"/>
    </source>
</evidence>
<keyword evidence="2" id="KW-0812">Transmembrane</keyword>
<sequence length="89" mass="9648">MVNDLVAGRGEAMTQLVHDVRPRPYWWVRWPIAIAVMIACGLAGHHGTGLVLELSTRLEFGRADADWERPAPPALPPEPFGRPGPTAAG</sequence>
<comment type="caution">
    <text evidence="3">The sequence shown here is derived from an EMBL/GenBank/DDBJ whole genome shotgun (WGS) entry which is preliminary data.</text>
</comment>
<feature type="transmembrane region" description="Helical" evidence="2">
    <location>
        <begin position="30"/>
        <end position="52"/>
    </location>
</feature>
<dbReference type="AlphaFoldDB" id="A0A8J3KHZ0"/>
<evidence type="ECO:0000256" key="2">
    <source>
        <dbReference type="SAM" id="Phobius"/>
    </source>
</evidence>
<keyword evidence="2" id="KW-0472">Membrane</keyword>
<reference evidence="3 4" key="1">
    <citation type="submission" date="2021-01" db="EMBL/GenBank/DDBJ databases">
        <title>Whole genome shotgun sequence of Catellatospora citrea NBRC 14495.</title>
        <authorList>
            <person name="Komaki H."/>
            <person name="Tamura T."/>
        </authorList>
    </citation>
    <scope>NUCLEOTIDE SEQUENCE [LARGE SCALE GENOMIC DNA]</scope>
    <source>
        <strain evidence="3 4">NBRC 14495</strain>
    </source>
</reference>
<dbReference type="EMBL" id="BONH01000001">
    <property type="protein sequence ID" value="GIF95424.1"/>
    <property type="molecule type" value="Genomic_DNA"/>
</dbReference>